<dbReference type="EMBL" id="JACRST010000002">
    <property type="protein sequence ID" value="MBC8545829.1"/>
    <property type="molecule type" value="Genomic_DNA"/>
</dbReference>
<dbReference type="Gene3D" id="1.10.357.10">
    <property type="entry name" value="Tetracycline Repressor, domain 2"/>
    <property type="match status" value="1"/>
</dbReference>
<reference evidence="4" key="1">
    <citation type="submission" date="2020-08" db="EMBL/GenBank/DDBJ databases">
        <title>Genome public.</title>
        <authorList>
            <person name="Liu C."/>
            <person name="Sun Q."/>
        </authorList>
    </citation>
    <scope>NUCLEOTIDE SEQUENCE</scope>
    <source>
        <strain evidence="4">NSJ-31</strain>
    </source>
</reference>
<feature type="domain" description="HTH tetR-type" evidence="3">
    <location>
        <begin position="4"/>
        <end position="64"/>
    </location>
</feature>
<accession>A0A926DYA6</accession>
<dbReference type="InterPro" id="IPR039532">
    <property type="entry name" value="TetR_C_Firmicutes"/>
</dbReference>
<protein>
    <submittedName>
        <fullName evidence="4">TetR/AcrR family transcriptional regulator C-terminal domain-containing protein</fullName>
    </submittedName>
</protein>
<dbReference type="Proteomes" id="UP000653127">
    <property type="component" value="Unassembled WGS sequence"/>
</dbReference>
<comment type="caution">
    <text evidence="4">The sequence shown here is derived from an EMBL/GenBank/DDBJ whole genome shotgun (WGS) entry which is preliminary data.</text>
</comment>
<keyword evidence="1 2" id="KW-0238">DNA-binding</keyword>
<evidence type="ECO:0000259" key="3">
    <source>
        <dbReference type="PROSITE" id="PS50977"/>
    </source>
</evidence>
<evidence type="ECO:0000313" key="4">
    <source>
        <dbReference type="EMBL" id="MBC8545829.1"/>
    </source>
</evidence>
<dbReference type="RefSeq" id="WP_249281983.1">
    <property type="nucleotide sequence ID" value="NZ_JACRST010000002.1"/>
</dbReference>
<dbReference type="InterPro" id="IPR001647">
    <property type="entry name" value="HTH_TetR"/>
</dbReference>
<dbReference type="Pfam" id="PF00440">
    <property type="entry name" value="TetR_N"/>
    <property type="match status" value="1"/>
</dbReference>
<dbReference type="PANTHER" id="PTHR43479">
    <property type="entry name" value="ACREF/ENVCD OPERON REPRESSOR-RELATED"/>
    <property type="match status" value="1"/>
</dbReference>
<name>A0A926DYA6_9FIRM</name>
<dbReference type="PROSITE" id="PS50977">
    <property type="entry name" value="HTH_TETR_2"/>
    <property type="match status" value="1"/>
</dbReference>
<dbReference type="GO" id="GO:0003677">
    <property type="term" value="F:DNA binding"/>
    <property type="evidence" value="ECO:0007669"/>
    <property type="project" value="UniProtKB-UniRule"/>
</dbReference>
<evidence type="ECO:0000313" key="5">
    <source>
        <dbReference type="Proteomes" id="UP000653127"/>
    </source>
</evidence>
<evidence type="ECO:0000256" key="2">
    <source>
        <dbReference type="PROSITE-ProRule" id="PRU00335"/>
    </source>
</evidence>
<dbReference type="PANTHER" id="PTHR43479:SF7">
    <property type="entry name" value="TETR-FAMILY TRANSCRIPTIONAL REGULATOR"/>
    <property type="match status" value="1"/>
</dbReference>
<dbReference type="InterPro" id="IPR050624">
    <property type="entry name" value="HTH-type_Tx_Regulator"/>
</dbReference>
<keyword evidence="5" id="KW-1185">Reference proteome</keyword>
<sequence>MQRDATKYRLAEALRQCMRTSSIDDITVRQIVERCGLTRQTFYRNFIDKYDLVNWYFDKLLHQSFEQMGSGRTILEGLERKFEYIQEERIFFTSAFRSDDHNSLKEHDFELILQFYTDLIQKKTHQSPDENAQFLLEMYCRGSIYMTVKWVLSGMPQPPAWLACQLVRALPAPLAALFSQLSLLSSEGQV</sequence>
<dbReference type="Pfam" id="PF14278">
    <property type="entry name" value="TetR_C_8"/>
    <property type="match status" value="1"/>
</dbReference>
<feature type="DNA-binding region" description="H-T-H motif" evidence="2">
    <location>
        <begin position="27"/>
        <end position="46"/>
    </location>
</feature>
<dbReference type="InterPro" id="IPR009057">
    <property type="entry name" value="Homeodomain-like_sf"/>
</dbReference>
<dbReference type="AlphaFoldDB" id="A0A926DYA6"/>
<organism evidence="4 5">
    <name type="scientific">Ligaoa zhengdingensis</name>
    <dbReference type="NCBI Taxonomy" id="2763658"/>
    <lineage>
        <taxon>Bacteria</taxon>
        <taxon>Bacillati</taxon>
        <taxon>Bacillota</taxon>
        <taxon>Clostridia</taxon>
        <taxon>Eubacteriales</taxon>
        <taxon>Oscillospiraceae</taxon>
        <taxon>Ligaoa</taxon>
    </lineage>
</organism>
<evidence type="ECO:0000256" key="1">
    <source>
        <dbReference type="ARBA" id="ARBA00023125"/>
    </source>
</evidence>
<dbReference type="SUPFAM" id="SSF46689">
    <property type="entry name" value="Homeodomain-like"/>
    <property type="match status" value="1"/>
</dbReference>
<gene>
    <name evidence="4" type="ORF">H8711_02605</name>
</gene>
<proteinExistence type="predicted"/>